<name>A0AAD0PX22_PSEAV</name>
<dbReference type="Gene3D" id="3.10.310.30">
    <property type="match status" value="1"/>
</dbReference>
<sequence length="292" mass="32500">MNKTYVIYHANCLDGMTSAAIAYMKLGESATYLPGKYRELDLDAFEGDELILLDFSFDEPTINKLMSKGCQIRIIDHHEEPISKIAHIPLTELVYDANESGASLSWNYFFQGLELPKMVEHARDYDLFHRQLPGTDAFITFLEQNPLEIPTFVKLLNDMEDPVNYQRALDIGGPLFQYKTALIDGILKEARPCIIGGEQGWMVNGPYALASMIGSIQSNRTGRYTLIWSERADGKVTLSFRDIAGNTAQRLAQLMGGDGHLRAAGATVSKKVFNALTADSERKLQGVDDPSP</sequence>
<dbReference type="SUPFAM" id="SSF64182">
    <property type="entry name" value="DHH phosphoesterases"/>
    <property type="match status" value="1"/>
</dbReference>
<dbReference type="InterPro" id="IPR038763">
    <property type="entry name" value="DHH_sf"/>
</dbReference>
<dbReference type="PANTHER" id="PTHR42146">
    <property type="entry name" value="3',5'-CYCLIC-NUCLEOTIDE PHOSPHODIESTERASE"/>
    <property type="match status" value="1"/>
</dbReference>
<reference evidence="1 2" key="1">
    <citation type="journal article" date="2011" name="PLoS Pathog.">
        <title>Dynamic evolution of pathogenicity revealed by sequencing and comparative genomics of 19 Pseudomonas syringae isolates.</title>
        <authorList>
            <person name="Baltrus D.A."/>
            <person name="Nishimura M.T."/>
            <person name="Romanchuk A."/>
            <person name="Chang J.H."/>
            <person name="Mukhtar M.S."/>
            <person name="Cherkis K."/>
            <person name="Roach J."/>
            <person name="Grant S.R."/>
            <person name="Jones C.D."/>
            <person name="Dangl J.L."/>
        </authorList>
    </citation>
    <scope>NUCLEOTIDE SEQUENCE [LARGE SCALE GENOMIC DNA]</scope>
    <source>
        <strain evidence="1 2">M301315</strain>
    </source>
</reference>
<protein>
    <submittedName>
        <fullName evidence="1">Phosphoesterase dhha1</fullName>
    </submittedName>
</protein>
<gene>
    <name evidence="1" type="ORF">PLA107_034830</name>
</gene>
<dbReference type="RefSeq" id="WP_005742508.1">
    <property type="nucleotide sequence ID" value="NZ_CP031226.1"/>
</dbReference>
<proteinExistence type="predicted"/>
<dbReference type="InterPro" id="IPR052968">
    <property type="entry name" value="Nucleotide_metab_enz"/>
</dbReference>
<evidence type="ECO:0000313" key="1">
    <source>
        <dbReference type="EMBL" id="AXH60349.1"/>
    </source>
</evidence>
<dbReference type="Proteomes" id="UP000006426">
    <property type="component" value="Plasmid pmppla107"/>
</dbReference>
<geneLocation type="plasmid" evidence="2">
    <name>pmppla107</name>
</geneLocation>
<dbReference type="EMBL" id="CP031226">
    <property type="protein sequence ID" value="AXH60349.1"/>
    <property type="molecule type" value="Genomic_DNA"/>
</dbReference>
<dbReference type="PANTHER" id="PTHR42146:SF1">
    <property type="entry name" value="OLIGORIBONUCLEASE NRNB"/>
    <property type="match status" value="1"/>
</dbReference>
<dbReference type="AlphaFoldDB" id="A0AAD0PX22"/>
<evidence type="ECO:0000313" key="2">
    <source>
        <dbReference type="Proteomes" id="UP000006426"/>
    </source>
</evidence>
<accession>A0AAD0PX22</accession>
<keyword evidence="1" id="KW-0614">Plasmid</keyword>
<dbReference type="GeneID" id="39474580"/>
<organism evidence="1 2">
    <name type="scientific">Pseudomonas amygdali pv. lachrymans str. M301315</name>
    <dbReference type="NCBI Taxonomy" id="629260"/>
    <lineage>
        <taxon>Bacteria</taxon>
        <taxon>Pseudomonadati</taxon>
        <taxon>Pseudomonadota</taxon>
        <taxon>Gammaproteobacteria</taxon>
        <taxon>Pseudomonadales</taxon>
        <taxon>Pseudomonadaceae</taxon>
        <taxon>Pseudomonas</taxon>
        <taxon>Pseudomonas amygdali</taxon>
    </lineage>
</organism>